<organism evidence="1 2">
    <name type="scientific">Alloalcanivorax xenomutans</name>
    <dbReference type="NCBI Taxonomy" id="1094342"/>
    <lineage>
        <taxon>Bacteria</taxon>
        <taxon>Pseudomonadati</taxon>
        <taxon>Pseudomonadota</taxon>
        <taxon>Gammaproteobacteria</taxon>
        <taxon>Oceanospirillales</taxon>
        <taxon>Alcanivoracaceae</taxon>
        <taxon>Alloalcanivorax</taxon>
    </lineage>
</organism>
<comment type="caution">
    <text evidence="1">The sequence shown here is derived from an EMBL/GenBank/DDBJ whole genome shotgun (WGS) entry which is preliminary data.</text>
</comment>
<evidence type="ECO:0000313" key="1">
    <source>
        <dbReference type="EMBL" id="MCE7510289.1"/>
    </source>
</evidence>
<dbReference type="Proteomes" id="UP001107961">
    <property type="component" value="Unassembled WGS sequence"/>
</dbReference>
<proteinExistence type="predicted"/>
<dbReference type="EMBL" id="JAJVKT010000022">
    <property type="protein sequence ID" value="MCE7510289.1"/>
    <property type="molecule type" value="Genomic_DNA"/>
</dbReference>
<gene>
    <name evidence="1" type="ORF">LZG35_16740</name>
</gene>
<dbReference type="AlphaFoldDB" id="A0A9Q3W847"/>
<evidence type="ECO:0000313" key="2">
    <source>
        <dbReference type="Proteomes" id="UP001107961"/>
    </source>
</evidence>
<protein>
    <submittedName>
        <fullName evidence="1">Uncharacterized protein</fullName>
    </submittedName>
</protein>
<accession>A0A9Q3W847</accession>
<sequence>MSQALRHLKGRERTTIDNLVHCLVMADLSAQVDGMRGLFDHYMKKTATADARRQWAAFQARVQEVRREMLRLAEIEWKEDL</sequence>
<name>A0A9Q3W847_9GAMM</name>
<dbReference type="RefSeq" id="WP_233926075.1">
    <property type="nucleotide sequence ID" value="NZ_JAJVKT010000022.1"/>
</dbReference>
<keyword evidence="2" id="KW-1185">Reference proteome</keyword>
<reference evidence="1" key="1">
    <citation type="submission" date="2022-01" db="EMBL/GenBank/DDBJ databases">
        <authorList>
            <person name="Karlyshev A.V."/>
            <person name="Jaspars M."/>
        </authorList>
    </citation>
    <scope>NUCLEOTIDE SEQUENCE</scope>
    <source>
        <strain evidence="1">AGSA3-2</strain>
    </source>
</reference>